<organism evidence="2 4">
    <name type="scientific">Methylobacterium oxalidis</name>
    <dbReference type="NCBI Taxonomy" id="944322"/>
    <lineage>
        <taxon>Bacteria</taxon>
        <taxon>Pseudomonadati</taxon>
        <taxon>Pseudomonadota</taxon>
        <taxon>Alphaproteobacteria</taxon>
        <taxon>Hyphomicrobiales</taxon>
        <taxon>Methylobacteriaceae</taxon>
        <taxon>Methylobacterium</taxon>
    </lineage>
</organism>
<feature type="region of interest" description="Disordered" evidence="1">
    <location>
        <begin position="64"/>
        <end position="89"/>
    </location>
</feature>
<feature type="compositionally biased region" description="Low complexity" evidence="1">
    <location>
        <begin position="67"/>
        <end position="77"/>
    </location>
</feature>
<protein>
    <submittedName>
        <fullName evidence="2">Uncharacterized protein</fullName>
    </submittedName>
</protein>
<dbReference type="Proteomes" id="UP001156856">
    <property type="component" value="Unassembled WGS sequence"/>
</dbReference>
<accession>A0A512J492</accession>
<evidence type="ECO:0000313" key="3">
    <source>
        <dbReference type="EMBL" id="GLS63602.1"/>
    </source>
</evidence>
<dbReference type="EMBL" id="BSPK01000025">
    <property type="protein sequence ID" value="GLS63602.1"/>
    <property type="molecule type" value="Genomic_DNA"/>
</dbReference>
<sequence>MRERLVDVMLFLLGQTGEPSREDWLSAIDDLFGELGPGERGRLADAGMALMTARTEPRAAPLRLVHAQPQPQAGPPADSGRAQRLEAVA</sequence>
<reference evidence="3" key="1">
    <citation type="journal article" date="2014" name="Int. J. Syst. Evol. Microbiol.">
        <title>Complete genome of a new Firmicutes species belonging to the dominant human colonic microbiota ('Ruminococcus bicirculans') reveals two chromosomes and a selective capacity to utilize plant glucans.</title>
        <authorList>
            <consortium name="NISC Comparative Sequencing Program"/>
            <person name="Wegmann U."/>
            <person name="Louis P."/>
            <person name="Goesmann A."/>
            <person name="Henrissat B."/>
            <person name="Duncan S.H."/>
            <person name="Flint H.J."/>
        </authorList>
    </citation>
    <scope>NUCLEOTIDE SEQUENCE</scope>
    <source>
        <strain evidence="3">NBRC 107715</strain>
    </source>
</reference>
<reference evidence="3" key="4">
    <citation type="submission" date="2023-01" db="EMBL/GenBank/DDBJ databases">
        <title>Draft genome sequence of Methylobacterium oxalidis strain NBRC 107715.</title>
        <authorList>
            <person name="Sun Q."/>
            <person name="Mori K."/>
        </authorList>
    </citation>
    <scope>NUCLEOTIDE SEQUENCE</scope>
    <source>
        <strain evidence="3">NBRC 107715</strain>
    </source>
</reference>
<evidence type="ECO:0000256" key="1">
    <source>
        <dbReference type="SAM" id="MobiDB-lite"/>
    </source>
</evidence>
<gene>
    <name evidence="3" type="ORF">GCM10007888_19830</name>
    <name evidence="2" type="ORF">MOX02_28140</name>
</gene>
<dbReference type="AlphaFoldDB" id="A0A512J492"/>
<name>A0A512J492_9HYPH</name>
<comment type="caution">
    <text evidence="2">The sequence shown here is derived from an EMBL/GenBank/DDBJ whole genome shotgun (WGS) entry which is preliminary data.</text>
</comment>
<evidence type="ECO:0000313" key="4">
    <source>
        <dbReference type="Proteomes" id="UP000321960"/>
    </source>
</evidence>
<proteinExistence type="predicted"/>
<reference evidence="5" key="2">
    <citation type="journal article" date="2019" name="Int. J. Syst. Evol. Microbiol.">
        <title>The Global Catalogue of Microorganisms (GCM) 10K type strain sequencing project: providing services to taxonomists for standard genome sequencing and annotation.</title>
        <authorList>
            <consortium name="The Broad Institute Genomics Platform"/>
            <consortium name="The Broad Institute Genome Sequencing Center for Infectious Disease"/>
            <person name="Wu L."/>
            <person name="Ma J."/>
        </authorList>
    </citation>
    <scope>NUCLEOTIDE SEQUENCE [LARGE SCALE GENOMIC DNA]</scope>
    <source>
        <strain evidence="5">NBRC 107715</strain>
    </source>
</reference>
<dbReference type="EMBL" id="BJZU01000052">
    <property type="protein sequence ID" value="GEP04776.1"/>
    <property type="molecule type" value="Genomic_DNA"/>
</dbReference>
<evidence type="ECO:0000313" key="5">
    <source>
        <dbReference type="Proteomes" id="UP001156856"/>
    </source>
</evidence>
<dbReference type="RefSeq" id="WP_147026382.1">
    <property type="nucleotide sequence ID" value="NZ_BJZU01000052.1"/>
</dbReference>
<evidence type="ECO:0000313" key="2">
    <source>
        <dbReference type="EMBL" id="GEP04776.1"/>
    </source>
</evidence>
<dbReference type="Proteomes" id="UP000321960">
    <property type="component" value="Unassembled WGS sequence"/>
</dbReference>
<dbReference type="OrthoDB" id="8005777at2"/>
<keyword evidence="5" id="KW-1185">Reference proteome</keyword>
<reference evidence="2 4" key="3">
    <citation type="submission" date="2019-07" db="EMBL/GenBank/DDBJ databases">
        <title>Whole genome shotgun sequence of Methylobacterium oxalidis NBRC 107715.</title>
        <authorList>
            <person name="Hosoyama A."/>
            <person name="Uohara A."/>
            <person name="Ohji S."/>
            <person name="Ichikawa N."/>
        </authorList>
    </citation>
    <scope>NUCLEOTIDE SEQUENCE [LARGE SCALE GENOMIC DNA]</scope>
    <source>
        <strain evidence="2 4">NBRC 107715</strain>
    </source>
</reference>